<proteinExistence type="predicted"/>
<gene>
    <name evidence="2" type="ORF">GCM10023257_34160</name>
</gene>
<evidence type="ECO:0000313" key="2">
    <source>
        <dbReference type="EMBL" id="GAA4990933.1"/>
    </source>
</evidence>
<organism evidence="2 3">
    <name type="scientific">Streptomyces hyderabadensis</name>
    <dbReference type="NCBI Taxonomy" id="598549"/>
    <lineage>
        <taxon>Bacteria</taxon>
        <taxon>Bacillati</taxon>
        <taxon>Actinomycetota</taxon>
        <taxon>Actinomycetes</taxon>
        <taxon>Kitasatosporales</taxon>
        <taxon>Streptomycetaceae</taxon>
        <taxon>Streptomyces</taxon>
    </lineage>
</organism>
<protein>
    <submittedName>
        <fullName evidence="2">Uncharacterized protein</fullName>
    </submittedName>
</protein>
<reference evidence="3" key="1">
    <citation type="journal article" date="2019" name="Int. J. Syst. Evol. Microbiol.">
        <title>The Global Catalogue of Microorganisms (GCM) 10K type strain sequencing project: providing services to taxonomists for standard genome sequencing and annotation.</title>
        <authorList>
            <consortium name="The Broad Institute Genomics Platform"/>
            <consortium name="The Broad Institute Genome Sequencing Center for Infectious Disease"/>
            <person name="Wu L."/>
            <person name="Ma J."/>
        </authorList>
    </citation>
    <scope>NUCLEOTIDE SEQUENCE [LARGE SCALE GENOMIC DNA]</scope>
    <source>
        <strain evidence="3">JCM 17657</strain>
    </source>
</reference>
<keyword evidence="3" id="KW-1185">Reference proteome</keyword>
<dbReference type="Proteomes" id="UP001500610">
    <property type="component" value="Unassembled WGS sequence"/>
</dbReference>
<dbReference type="EMBL" id="BAABIV010000013">
    <property type="protein sequence ID" value="GAA4990933.1"/>
    <property type="molecule type" value="Genomic_DNA"/>
</dbReference>
<sequence length="364" mass="38572">MRMRTVYRGELPVVHGRFHVDSRREPRGPVPSEACAGQSNGLCGAAVPGCLFLCTGLSLGTVALTVEVHGAAPPLDDRWEDVVEASFRPLTDSTAVLPCGHGALCELALPPADHRVRYCGRGMDGGTGTVSVTDRGTGPVGQYLLQFWPAPPTADRVVRQTSRSAARRHHYARALAPPAPGEPTERERAEIRSWGGRLPSRRVREAGADARGLVPLDRDLLDAVDAACPATQRGLARWAARRALTAAGLDDVDWIAAALTALDRGEALPAPFDDPRRTWDRFFTDDRTALTAPDPPGGGGGAPLCRALALPALRAAADPDPLRAALGALFAAAVAHGTDYPALFAEARRHFPDLGGDAVPRRDG</sequence>
<evidence type="ECO:0000313" key="3">
    <source>
        <dbReference type="Proteomes" id="UP001500610"/>
    </source>
</evidence>
<evidence type="ECO:0000256" key="1">
    <source>
        <dbReference type="SAM" id="MobiDB-lite"/>
    </source>
</evidence>
<comment type="caution">
    <text evidence="2">The sequence shown here is derived from an EMBL/GenBank/DDBJ whole genome shotgun (WGS) entry which is preliminary data.</text>
</comment>
<name>A0ABP9I8Y5_9ACTN</name>
<accession>A0ABP9I8Y5</accession>
<feature type="region of interest" description="Disordered" evidence="1">
    <location>
        <begin position="167"/>
        <end position="190"/>
    </location>
</feature>